<feature type="coiled-coil region" evidence="1">
    <location>
        <begin position="192"/>
        <end position="242"/>
    </location>
</feature>
<sequence length="265" mass="31333">MIQKARSSNSRSLLREAESAILLIDDINVKQWFERAIKDMINKRNDPEVTFTGAKELKTNLLAYIKQNDKSGEVGTSNVWCRKIVYSEIKDFLKELEVYIQNRGLTGVIELHLQDREINSPHIQYVGTDVYKAERAIADFVVDKNYENSVMEAMSVNHTPDYYTQENKNLRIKSTDTELEQQKIIEERQEYIKELKDSLKDSLSVIQNLRSEFLNIFKEDSRENLDDELKQNRVKRKNKTERRQKDTIDLVSEWQEKAKVRRNRR</sequence>
<organism evidence="2">
    <name type="scientific">Campylobacter corcagiensis</name>
    <dbReference type="NCBI Taxonomy" id="1448857"/>
    <lineage>
        <taxon>Bacteria</taxon>
        <taxon>Pseudomonadati</taxon>
        <taxon>Campylobacterota</taxon>
        <taxon>Epsilonproteobacteria</taxon>
        <taxon>Campylobacterales</taxon>
        <taxon>Campylobacteraceae</taxon>
        <taxon>Campylobacter</taxon>
    </lineage>
</organism>
<dbReference type="RefSeq" id="WP_025803645.1">
    <property type="nucleotide sequence ID" value="NZ_CP053843.1"/>
</dbReference>
<geneLocation type="plasmid" evidence="3 4">
    <name>pLMG-27932-1</name>
</geneLocation>
<keyword evidence="4" id="KW-1185">Reference proteome</keyword>
<evidence type="ECO:0000313" key="2">
    <source>
        <dbReference type="EMBL" id="QKF65543.1"/>
    </source>
</evidence>
<dbReference type="OrthoDB" id="5330356at2"/>
<dbReference type="KEGG" id="ccor:CCORG_a0007"/>
<dbReference type="EMBL" id="CP053843">
    <property type="protein sequence ID" value="QKF65543.1"/>
    <property type="molecule type" value="Genomic_DNA"/>
</dbReference>
<evidence type="ECO:0000313" key="4">
    <source>
        <dbReference type="Proteomes" id="UP000594749"/>
    </source>
</evidence>
<dbReference type="AlphaFoldDB" id="A0A6M8N0Z7"/>
<keyword evidence="2" id="KW-0614">Plasmid</keyword>
<geneLocation type="plasmid" evidence="2">
    <name>pCCORG</name>
</geneLocation>
<evidence type="ECO:0000313" key="3">
    <source>
        <dbReference type="EMBL" id="QOQ86549.1"/>
    </source>
</evidence>
<keyword evidence="1" id="KW-0175">Coiled coil</keyword>
<reference evidence="3 4" key="2">
    <citation type="submission" date="2020-10" db="EMBL/GenBank/DDBJ databases">
        <title>Campylobacter and Helicobacter PacBio genomes.</title>
        <authorList>
            <person name="Lane C."/>
        </authorList>
    </citation>
    <scope>NUCLEOTIDE SEQUENCE [LARGE SCALE GENOMIC DNA]</scope>
    <source>
        <strain evidence="3 4">2016D-0077</strain>
        <plasmid evidence="3 4">pLMG-27932-1</plasmid>
    </source>
</reference>
<gene>
    <name evidence="2" type="ORF">CCORG_a0007</name>
    <name evidence="3" type="ORF">IMC76_00200</name>
</gene>
<dbReference type="Proteomes" id="UP000594749">
    <property type="component" value="Plasmid pLMG-27932-1"/>
</dbReference>
<evidence type="ECO:0000256" key="1">
    <source>
        <dbReference type="SAM" id="Coils"/>
    </source>
</evidence>
<accession>A0A6M8N0Z7</accession>
<name>A0A6M8N0Z7_9BACT</name>
<dbReference type="EMBL" id="CP063077">
    <property type="protein sequence ID" value="QOQ86549.1"/>
    <property type="molecule type" value="Genomic_DNA"/>
</dbReference>
<proteinExistence type="predicted"/>
<protein>
    <submittedName>
        <fullName evidence="2">Uncharacterized protein</fullName>
    </submittedName>
</protein>
<reference evidence="2" key="1">
    <citation type="submission" date="2020-05" db="EMBL/GenBank/DDBJ databases">
        <title>Complete genome sequencing of Campylobacter and Arcobacter type strains.</title>
        <authorList>
            <person name="Miller W.G."/>
            <person name="Yee E."/>
        </authorList>
    </citation>
    <scope>NUCLEOTIDE SEQUENCE [LARGE SCALE GENOMIC DNA]</scope>
    <source>
        <strain evidence="2">LMG 27932</strain>
        <plasmid evidence="2">pCCORG</plasmid>
    </source>
</reference>